<dbReference type="AlphaFoldDB" id="A0A6J4IXL6"/>
<proteinExistence type="predicted"/>
<sequence>VHDHHDHRHLGLPFGLVAAPAVRAADHGGAALLGARDAEAPRPPPDAGRPRVAGPPQPARGFGHPGTGARDAAGARPVHPASGLRGIGAHGLRLFHRPRGAELLPHAEQRRRGDPVLLRLPLHRRRRPRALELGRRADAARRRIDGCGPARAQGALV</sequence>
<evidence type="ECO:0000256" key="1">
    <source>
        <dbReference type="SAM" id="MobiDB-lite"/>
    </source>
</evidence>
<evidence type="ECO:0000313" key="2">
    <source>
        <dbReference type="EMBL" id="CAA9265044.1"/>
    </source>
</evidence>
<feature type="compositionally biased region" description="Pro residues" evidence="1">
    <location>
        <begin position="41"/>
        <end position="58"/>
    </location>
</feature>
<dbReference type="EMBL" id="CADCTG010000213">
    <property type="protein sequence ID" value="CAA9265044.1"/>
    <property type="molecule type" value="Genomic_DNA"/>
</dbReference>
<feature type="non-terminal residue" evidence="2">
    <location>
        <position position="1"/>
    </location>
</feature>
<gene>
    <name evidence="2" type="ORF">AVDCRST_MAG08-2884</name>
</gene>
<accession>A0A6J4IXL6</accession>
<organism evidence="2">
    <name type="scientific">uncultured Acetobacteraceae bacterium</name>
    <dbReference type="NCBI Taxonomy" id="169975"/>
    <lineage>
        <taxon>Bacteria</taxon>
        <taxon>Pseudomonadati</taxon>
        <taxon>Pseudomonadota</taxon>
        <taxon>Alphaproteobacteria</taxon>
        <taxon>Acetobacterales</taxon>
        <taxon>Acetobacteraceae</taxon>
        <taxon>environmental samples</taxon>
    </lineage>
</organism>
<feature type="non-terminal residue" evidence="2">
    <location>
        <position position="157"/>
    </location>
</feature>
<reference evidence="2" key="1">
    <citation type="submission" date="2020-02" db="EMBL/GenBank/DDBJ databases">
        <authorList>
            <person name="Meier V. D."/>
        </authorList>
    </citation>
    <scope>NUCLEOTIDE SEQUENCE</scope>
    <source>
        <strain evidence="2">AVDCRST_MAG08</strain>
    </source>
</reference>
<protein>
    <submittedName>
        <fullName evidence="2">Uncharacterized protein</fullName>
    </submittedName>
</protein>
<feature type="region of interest" description="Disordered" evidence="1">
    <location>
        <begin position="36"/>
        <end position="84"/>
    </location>
</feature>
<name>A0A6J4IXL6_9PROT</name>